<dbReference type="InterPro" id="IPR041522">
    <property type="entry name" value="CdaR_GGDEF"/>
</dbReference>
<dbReference type="OrthoDB" id="3190266at2"/>
<dbReference type="AlphaFoldDB" id="A0A1N6VXK4"/>
<evidence type="ECO:0000313" key="4">
    <source>
        <dbReference type="EMBL" id="SIQ82552.1"/>
    </source>
</evidence>
<feature type="domain" description="CdaR GGDEF-like" evidence="3">
    <location>
        <begin position="234"/>
        <end position="367"/>
    </location>
</feature>
<keyword evidence="5" id="KW-1185">Reference proteome</keyword>
<gene>
    <name evidence="4" type="ORF">SAMN05421833_1047</name>
</gene>
<evidence type="ECO:0000313" key="5">
    <source>
        <dbReference type="Proteomes" id="UP000186096"/>
    </source>
</evidence>
<dbReference type="PANTHER" id="PTHR33744:SF1">
    <property type="entry name" value="DNA-BINDING TRANSCRIPTIONAL ACTIVATOR ADER"/>
    <property type="match status" value="1"/>
</dbReference>
<comment type="similarity">
    <text evidence="1">Belongs to the CdaR family.</text>
</comment>
<dbReference type="EMBL" id="FTNI01000004">
    <property type="protein sequence ID" value="SIQ82552.1"/>
    <property type="molecule type" value="Genomic_DNA"/>
</dbReference>
<dbReference type="InterPro" id="IPR051448">
    <property type="entry name" value="CdaR-like_regulators"/>
</dbReference>
<dbReference type="InterPro" id="IPR025736">
    <property type="entry name" value="PucR_C-HTH_dom"/>
</dbReference>
<dbReference type="STRING" id="58117.SAMN05421833_1047"/>
<evidence type="ECO:0000259" key="3">
    <source>
        <dbReference type="Pfam" id="PF17853"/>
    </source>
</evidence>
<dbReference type="Pfam" id="PF17853">
    <property type="entry name" value="GGDEF_2"/>
    <property type="match status" value="1"/>
</dbReference>
<proteinExistence type="inferred from homology"/>
<sequence length="492" mass="50497">MRRVSDLLRTPAGRRLTLVAGPWDAREVGSVVLVDEMRELTTAAPGALAILSRHAMRSCDVLDALRLAGRGGLAGIVLPGPSGTTPEMVELARRERVALLAGASDHSLSDTVLGLSAAVRADPGLLLRRTREAIDGIGAMEGAGEEDILRAASASVGVAYVVAGLAGPGANATVIRVGGRPDGYVCWEGEDPAAAIVAQVVATTLGRVRAAAREAEAARERALLALLGAKDTRIAARRARHEGVPVDGWHVAVFLRDPGGDAPPGAADPVLREARGIAAALPGALGGTAELSAPPLVTRWQDGVLVLLTADERTTIDLPPAQRSSALWPSVVGAGGSAAGGTGAGLGTCQAGPDGLRRTAAQARAAAARAAAGEVVRFDRLGVHALLAELSGSESALVAARDMLAPLERLGALSAHALPTLKAYLDSWGSRTRAAELLSLHPNAVAHRIRRIAEALDADLSDPQTRFALQLACHVVLDYDCLPGTTTTISSS</sequence>
<dbReference type="Proteomes" id="UP000186096">
    <property type="component" value="Unassembled WGS sequence"/>
</dbReference>
<reference evidence="5" key="1">
    <citation type="submission" date="2017-01" db="EMBL/GenBank/DDBJ databases">
        <authorList>
            <person name="Varghese N."/>
            <person name="Submissions S."/>
        </authorList>
    </citation>
    <scope>NUCLEOTIDE SEQUENCE [LARGE SCALE GENOMIC DNA]</scope>
    <source>
        <strain evidence="5">ATCC 12950</strain>
    </source>
</reference>
<dbReference type="Pfam" id="PF13556">
    <property type="entry name" value="HTH_30"/>
    <property type="match status" value="1"/>
</dbReference>
<dbReference type="RefSeq" id="WP_076433838.1">
    <property type="nucleotide sequence ID" value="NZ_FTNI01000004.1"/>
</dbReference>
<accession>A0A1N6VXK4</accession>
<protein>
    <submittedName>
        <fullName evidence="4">PucR C-terminal helix-turn-helix domain-containing protein</fullName>
    </submittedName>
</protein>
<name>A0A1N6VXK4_9ACTN</name>
<evidence type="ECO:0000256" key="1">
    <source>
        <dbReference type="ARBA" id="ARBA00006754"/>
    </source>
</evidence>
<organism evidence="4 5">
    <name type="scientific">Microbispora rosea</name>
    <dbReference type="NCBI Taxonomy" id="58117"/>
    <lineage>
        <taxon>Bacteria</taxon>
        <taxon>Bacillati</taxon>
        <taxon>Actinomycetota</taxon>
        <taxon>Actinomycetes</taxon>
        <taxon>Streptosporangiales</taxon>
        <taxon>Streptosporangiaceae</taxon>
        <taxon>Microbispora</taxon>
    </lineage>
</organism>
<dbReference type="InterPro" id="IPR042070">
    <property type="entry name" value="PucR_C-HTH_sf"/>
</dbReference>
<feature type="domain" description="PucR C-terminal helix-turn-helix" evidence="2">
    <location>
        <begin position="418"/>
        <end position="475"/>
    </location>
</feature>
<dbReference type="Gene3D" id="1.10.10.2840">
    <property type="entry name" value="PucR C-terminal helix-turn-helix domain"/>
    <property type="match status" value="1"/>
</dbReference>
<dbReference type="PANTHER" id="PTHR33744">
    <property type="entry name" value="CARBOHYDRATE DIACID REGULATOR"/>
    <property type="match status" value="1"/>
</dbReference>
<evidence type="ECO:0000259" key="2">
    <source>
        <dbReference type="Pfam" id="PF13556"/>
    </source>
</evidence>